<dbReference type="GO" id="GO:0046872">
    <property type="term" value="F:metal ion binding"/>
    <property type="evidence" value="ECO:0007669"/>
    <property type="project" value="UniProtKB-KW"/>
</dbReference>
<sequence length="691" mass="78114">MAITADYAVQDVRSVDFHYEKNNAEHRTAGISTKRLIVRRGQLFYIRVQFNRNQYDPDVDRFKLIAQTGPNPSETLGTKILFSPSDSINKRRWSAVAVSSSTTKLSLNVHSAPNAKIGRYTLALQKITVDQTVIYPLGEFVVLFNPWCSEDEVFLNDAGQLDEYVLNEQGIIFTGCSEYIQHLPWNFGQFEEDILDICLKLIDNSPKHLKNPAKDCTRRGSPVYICRTVSAMVNCNDDNGILFGKWDDPYTDGIYPGKWSGSVAILRQWNNNGCQPVCYGQCWVFAAVACTVLRCLGIPTRVVTNFESAHDTNGNLIIESEYDEEGMELERSEDSIWNFHVWVESWLARYDLRPGNDGWQALDPTPQEKSEGVYCCGPAPVKAIKEGETDICYDVPFIFAEVNADCETWVYSEKGKKMKVDSDTRHVGQKISTKCVGSDDREDITNNYKYPEGSKEERRIFDLANKRRVPPKPEKQLQLHLKTNDPIYNGTNVKVSVVISNKDSVKRVCTLKINAMKKNYSRSSRRKCIKKCQEAITVAPNEDKTVEMDLSYKEYGKFLDKYNLIRLTALVIDGETDESAFTIKDISLINPNITMQVRGVTMLSQEVMTEISFENILPVTLSNCIFTLEGAGLIAGQMEIRVGTLNPGEVITKEATFIPKKMGLKTLTVDFDSDNLKDVKGYINIDIQAEE</sequence>
<dbReference type="SUPFAM" id="SSF54001">
    <property type="entry name" value="Cysteine proteinases"/>
    <property type="match status" value="1"/>
</dbReference>
<dbReference type="Proteomes" id="UP000288216">
    <property type="component" value="Unassembled WGS sequence"/>
</dbReference>
<feature type="binding site" evidence="8">
    <location>
        <position position="457"/>
    </location>
    <ligand>
        <name>Ca(2+)</name>
        <dbReference type="ChEBI" id="CHEBI:29108"/>
    </ligand>
</feature>
<dbReference type="GO" id="GO:0005739">
    <property type="term" value="C:mitochondrion"/>
    <property type="evidence" value="ECO:0007669"/>
    <property type="project" value="TreeGrafter"/>
</dbReference>
<dbReference type="Gene3D" id="3.90.260.10">
    <property type="entry name" value="Transglutaminase-like"/>
    <property type="match status" value="1"/>
</dbReference>
<dbReference type="Pfam" id="PF00927">
    <property type="entry name" value="Transglut_C"/>
    <property type="match status" value="2"/>
</dbReference>
<dbReference type="Pfam" id="PF00868">
    <property type="entry name" value="Transglut_N"/>
    <property type="match status" value="1"/>
</dbReference>
<dbReference type="PROSITE" id="PS00547">
    <property type="entry name" value="TRANSGLUTAMINASES"/>
    <property type="match status" value="1"/>
</dbReference>
<feature type="active site" evidence="7">
    <location>
        <position position="340"/>
    </location>
</feature>
<dbReference type="SMART" id="SM00460">
    <property type="entry name" value="TGc"/>
    <property type="match status" value="1"/>
</dbReference>
<dbReference type="FunFam" id="3.90.260.10:FF:000001">
    <property type="entry name" value="Protein-glutamine gamma-glutamyltransferase 2"/>
    <property type="match status" value="1"/>
</dbReference>
<dbReference type="AlphaFoldDB" id="A0A401PXC5"/>
<dbReference type="EC" id="2.3.2.13" evidence="6"/>
<dbReference type="SUPFAM" id="SSF49309">
    <property type="entry name" value="Transglutaminase, two C-terminal domains"/>
    <property type="match status" value="2"/>
</dbReference>
<dbReference type="GO" id="GO:0003810">
    <property type="term" value="F:protein-glutamine gamma-glutamyltransferase activity"/>
    <property type="evidence" value="ECO:0007669"/>
    <property type="project" value="UniProtKB-EC"/>
</dbReference>
<keyword evidence="5" id="KW-0012">Acyltransferase</keyword>
<evidence type="ECO:0000256" key="8">
    <source>
        <dbReference type="PIRSR" id="PIRSR000459-2"/>
    </source>
</evidence>
<dbReference type="FunFam" id="2.60.40.10:FF:000090">
    <property type="entry name" value="Protein-glutamine gamma-glutamyltransferase 2"/>
    <property type="match status" value="1"/>
</dbReference>
<keyword evidence="4 8" id="KW-0106">Calcium</keyword>
<evidence type="ECO:0000313" key="10">
    <source>
        <dbReference type="EMBL" id="GCB77760.1"/>
    </source>
</evidence>
<dbReference type="InterPro" id="IPR013783">
    <property type="entry name" value="Ig-like_fold"/>
</dbReference>
<organism evidence="10 11">
    <name type="scientific">Scyliorhinus torazame</name>
    <name type="common">Cloudy catshark</name>
    <name type="synonym">Catulus torazame</name>
    <dbReference type="NCBI Taxonomy" id="75743"/>
    <lineage>
        <taxon>Eukaryota</taxon>
        <taxon>Metazoa</taxon>
        <taxon>Chordata</taxon>
        <taxon>Craniata</taxon>
        <taxon>Vertebrata</taxon>
        <taxon>Chondrichthyes</taxon>
        <taxon>Elasmobranchii</taxon>
        <taxon>Galeomorphii</taxon>
        <taxon>Galeoidea</taxon>
        <taxon>Carcharhiniformes</taxon>
        <taxon>Scyliorhinidae</taxon>
        <taxon>Scyliorhinus</taxon>
    </lineage>
</organism>
<comment type="cofactor">
    <cofactor evidence="8">
        <name>Ca(2+)</name>
        <dbReference type="ChEBI" id="CHEBI:29108"/>
    </cofactor>
    <text evidence="8">Binds 1 Ca(2+) ion per subunit.</text>
</comment>
<gene>
    <name evidence="10" type="ORF">scyTo_0017652</name>
</gene>
<keyword evidence="11" id="KW-1185">Reference proteome</keyword>
<dbReference type="InterPro" id="IPR008958">
    <property type="entry name" value="Transglutaminase_C"/>
</dbReference>
<dbReference type="InterPro" id="IPR038765">
    <property type="entry name" value="Papain-like_cys_pep_sf"/>
</dbReference>
<evidence type="ECO:0000256" key="5">
    <source>
        <dbReference type="ARBA" id="ARBA00023315"/>
    </source>
</evidence>
<evidence type="ECO:0000256" key="3">
    <source>
        <dbReference type="ARBA" id="ARBA00022723"/>
    </source>
</evidence>
<dbReference type="STRING" id="75743.A0A401PXC5"/>
<feature type="active site" evidence="7">
    <location>
        <position position="282"/>
    </location>
</feature>
<evidence type="ECO:0000256" key="1">
    <source>
        <dbReference type="ARBA" id="ARBA00005968"/>
    </source>
</evidence>
<dbReference type="InterPro" id="IPR050779">
    <property type="entry name" value="Transglutaminase"/>
</dbReference>
<dbReference type="PANTHER" id="PTHR11590:SF80">
    <property type="entry name" value="TRANSGLUTAMINASE 5,-LIKE"/>
    <property type="match status" value="1"/>
</dbReference>
<dbReference type="InterPro" id="IPR023608">
    <property type="entry name" value="Transglutaminase_animal"/>
</dbReference>
<keyword evidence="3 8" id="KW-0479">Metal-binding</keyword>
<dbReference type="InterPro" id="IPR036985">
    <property type="entry name" value="Transglutaminase-like_sf"/>
</dbReference>
<dbReference type="FunFam" id="2.60.40.10:FF:000278">
    <property type="entry name" value="Protein-glutamine gamma-glutamyltransferase 2"/>
    <property type="match status" value="1"/>
</dbReference>
<dbReference type="InterPro" id="IPR002931">
    <property type="entry name" value="Transglutaminase-like"/>
</dbReference>
<dbReference type="PIRSF" id="PIRSF000459">
    <property type="entry name" value="TGM_EBP42"/>
    <property type="match status" value="1"/>
</dbReference>
<feature type="binding site" evidence="8">
    <location>
        <position position="452"/>
    </location>
    <ligand>
        <name>Ca(2+)</name>
        <dbReference type="ChEBI" id="CHEBI:29108"/>
    </ligand>
</feature>
<name>A0A401PXC5_SCYTO</name>
<accession>A0A401PXC5</accession>
<evidence type="ECO:0000256" key="7">
    <source>
        <dbReference type="PIRSR" id="PIRSR000459-1"/>
    </source>
</evidence>
<dbReference type="Pfam" id="PF01841">
    <property type="entry name" value="Transglut_core"/>
    <property type="match status" value="1"/>
</dbReference>
<feature type="binding site" evidence="8">
    <location>
        <position position="405"/>
    </location>
    <ligand>
        <name>Ca(2+)</name>
        <dbReference type="ChEBI" id="CHEBI:29108"/>
    </ligand>
</feature>
<feature type="active site" evidence="7">
    <location>
        <position position="363"/>
    </location>
</feature>
<dbReference type="SUPFAM" id="SSF81296">
    <property type="entry name" value="E set domains"/>
    <property type="match status" value="1"/>
</dbReference>
<keyword evidence="2" id="KW-0808">Transferase</keyword>
<dbReference type="InterPro" id="IPR013808">
    <property type="entry name" value="Transglutaminase_AS"/>
</dbReference>
<evidence type="ECO:0000256" key="2">
    <source>
        <dbReference type="ARBA" id="ARBA00022679"/>
    </source>
</evidence>
<feature type="domain" description="Transglutaminase-like" evidence="9">
    <location>
        <begin position="274"/>
        <end position="366"/>
    </location>
</feature>
<dbReference type="OrthoDB" id="437511at2759"/>
<evidence type="ECO:0000256" key="6">
    <source>
        <dbReference type="ARBA" id="ARBA00024222"/>
    </source>
</evidence>
<dbReference type="OMA" id="VGEWGEF"/>
<dbReference type="PANTHER" id="PTHR11590">
    <property type="entry name" value="PROTEIN-GLUTAMINE GAMMA-GLUTAMYLTRANSFERASE"/>
    <property type="match status" value="1"/>
</dbReference>
<dbReference type="InterPro" id="IPR036238">
    <property type="entry name" value="Transglutaminase_C_sf"/>
</dbReference>
<evidence type="ECO:0000259" key="9">
    <source>
        <dbReference type="SMART" id="SM00460"/>
    </source>
</evidence>
<proteinExistence type="inferred from homology"/>
<dbReference type="InterPro" id="IPR014756">
    <property type="entry name" value="Ig_E-set"/>
</dbReference>
<evidence type="ECO:0000256" key="4">
    <source>
        <dbReference type="ARBA" id="ARBA00022837"/>
    </source>
</evidence>
<dbReference type="InterPro" id="IPR001102">
    <property type="entry name" value="Transglutaminase_N"/>
</dbReference>
<protein>
    <recommendedName>
        <fullName evidence="6">protein-glutamine gamma-glutamyltransferase</fullName>
        <ecNumber evidence="6">2.3.2.13</ecNumber>
    </recommendedName>
</protein>
<comment type="similarity">
    <text evidence="1">Belongs to the transglutaminase superfamily. Transglutaminase family.</text>
</comment>
<evidence type="ECO:0000313" key="11">
    <source>
        <dbReference type="Proteomes" id="UP000288216"/>
    </source>
</evidence>
<comment type="caution">
    <text evidence="10">The sequence shown here is derived from an EMBL/GenBank/DDBJ whole genome shotgun (WGS) entry which is preliminary data.</text>
</comment>
<feature type="binding site" evidence="8">
    <location>
        <position position="403"/>
    </location>
    <ligand>
        <name>Ca(2+)</name>
        <dbReference type="ChEBI" id="CHEBI:29108"/>
    </ligand>
</feature>
<dbReference type="EMBL" id="BFAA01011640">
    <property type="protein sequence ID" value="GCB77760.1"/>
    <property type="molecule type" value="Genomic_DNA"/>
</dbReference>
<dbReference type="Gene3D" id="2.60.40.10">
    <property type="entry name" value="Immunoglobulins"/>
    <property type="match status" value="3"/>
</dbReference>
<reference evidence="10 11" key="1">
    <citation type="journal article" date="2018" name="Nat. Ecol. Evol.">
        <title>Shark genomes provide insights into elasmobranch evolution and the origin of vertebrates.</title>
        <authorList>
            <person name="Hara Y"/>
            <person name="Yamaguchi K"/>
            <person name="Onimaru K"/>
            <person name="Kadota M"/>
            <person name="Koyanagi M"/>
            <person name="Keeley SD"/>
            <person name="Tatsumi K"/>
            <person name="Tanaka K"/>
            <person name="Motone F"/>
            <person name="Kageyama Y"/>
            <person name="Nozu R"/>
            <person name="Adachi N"/>
            <person name="Nishimura O"/>
            <person name="Nakagawa R"/>
            <person name="Tanegashima C"/>
            <person name="Kiyatake I"/>
            <person name="Matsumoto R"/>
            <person name="Murakumo K"/>
            <person name="Nishida K"/>
            <person name="Terakita A"/>
            <person name="Kuratani S"/>
            <person name="Sato K"/>
            <person name="Hyodo S Kuraku.S."/>
        </authorList>
    </citation>
    <scope>NUCLEOTIDE SEQUENCE [LARGE SCALE GENOMIC DNA]</scope>
</reference>